<dbReference type="EMBL" id="CP051754">
    <property type="protein sequence ID" value="QPJ84753.1"/>
    <property type="molecule type" value="Genomic_DNA"/>
</dbReference>
<evidence type="ECO:0000313" key="2">
    <source>
        <dbReference type="Proteomes" id="UP000594603"/>
    </source>
</evidence>
<gene>
    <name evidence="1" type="ORF">HH195_02015</name>
</gene>
<evidence type="ECO:0000313" key="1">
    <source>
        <dbReference type="EMBL" id="QPJ84753.1"/>
    </source>
</evidence>
<keyword evidence="2" id="KW-1185">Reference proteome</keyword>
<protein>
    <submittedName>
        <fullName evidence="1">Glycosyltransferase family 4 protein</fullName>
    </submittedName>
</protein>
<organism evidence="1 2">
    <name type="scientific">Candidatus Sarcina troglodytae</name>
    <dbReference type="NCBI Taxonomy" id="2726954"/>
    <lineage>
        <taxon>Bacteria</taxon>
        <taxon>Bacillati</taxon>
        <taxon>Bacillota</taxon>
        <taxon>Clostridia</taxon>
        <taxon>Eubacteriales</taxon>
        <taxon>Clostridiaceae</taxon>
        <taxon>Sarcina</taxon>
    </lineage>
</organism>
<name>A0ACD1BBJ7_9CLOT</name>
<proteinExistence type="predicted"/>
<sequence>MKICFITSTIFNLGGVQRVVSVLANELNRYCEVDILCINKEVNLNRNLYSLNEDIHVQLGLKTNKKTISDKLYSKVIKKLNEKSNIINHKISPNILKNVYYPEELQESLTNYINLNKYNYVIGVEGRYSLLLAIISDRINAKTIGWQHNSYDAYFNNINKYYWKQDKLFKEYIPKLNQCVVLTNQDKFEYKNSMGIECNTIYNPLSFQSKEKSNCLKKNILFVGRLLEQQKGLDLLIKAFKKVSIKRKDWTLTIVGEGKDKDKLVELIREENLNDVVKLKNFTTNIKSYYLESSIFVSTSRWEGFGLVITEAMECGLPVVAFENSGPKEIINKNGVNGVLVSKEDINQLSEKIIYLIDNEQIRLKMSKEAIERAKNFDIDNIVNKWRNILEENIIDSKNHLIV</sequence>
<dbReference type="Proteomes" id="UP000594603">
    <property type="component" value="Chromosome"/>
</dbReference>
<reference evidence="1" key="1">
    <citation type="submission" date="2020-04" db="EMBL/GenBank/DDBJ databases">
        <title>A novel bacterium ('Candidatus Sarcina troglodytae' sp. nov.) linked to a protracted, uniformly lethal epizootic among sanctuary western chimpanzees (Pan troglodytes verus) in Sierra Leone.</title>
        <authorList>
            <person name="Owens L.A."/>
            <person name="Colitti B."/>
            <person name="Hirji I."/>
            <person name="Pizaro A."/>
            <person name="Jaffe J.E."/>
            <person name="Moittie S."/>
            <person name="Bishop-Lilly K.A."/>
            <person name="Estrella L.A."/>
            <person name="Voegtly L.J."/>
            <person name="Kuhn J.H."/>
            <person name="Suen G."/>
            <person name="Deblois C.L."/>
            <person name="Dunn C."/>
            <person name="Juan-Salles C."/>
            <person name="Goldberg T.L."/>
        </authorList>
    </citation>
    <scope>NUCLEOTIDE SEQUENCE</scope>
    <source>
        <strain evidence="1">JB2</strain>
    </source>
</reference>
<accession>A0ACD1BBJ7</accession>